<evidence type="ECO:0000256" key="6">
    <source>
        <dbReference type="SAM" id="MobiDB-lite"/>
    </source>
</evidence>
<dbReference type="InterPro" id="IPR002068">
    <property type="entry name" value="A-crystallin/Hsp20_dom"/>
</dbReference>
<reference evidence="8" key="2">
    <citation type="submission" date="2017-06" db="EMBL/GenBank/DDBJ databases">
        <title>WGS assembly of Brachypodium distachyon.</title>
        <authorList>
            <consortium name="The International Brachypodium Initiative"/>
            <person name="Lucas S."/>
            <person name="Harmon-Smith M."/>
            <person name="Lail K."/>
            <person name="Tice H."/>
            <person name="Grimwood J."/>
            <person name="Bruce D."/>
            <person name="Barry K."/>
            <person name="Shu S."/>
            <person name="Lindquist E."/>
            <person name="Wang M."/>
            <person name="Pitluck S."/>
            <person name="Vogel J.P."/>
            <person name="Garvin D.F."/>
            <person name="Mockler T.C."/>
            <person name="Schmutz J."/>
            <person name="Rokhsar D."/>
            <person name="Bevan M.W."/>
        </authorList>
    </citation>
    <scope>NUCLEOTIDE SEQUENCE</scope>
    <source>
        <strain evidence="8">Bd21</strain>
    </source>
</reference>
<feature type="compositionally biased region" description="Basic and acidic residues" evidence="6">
    <location>
        <begin position="154"/>
        <end position="193"/>
    </location>
</feature>
<dbReference type="PANTHER" id="PTHR43670">
    <property type="entry name" value="HEAT SHOCK PROTEIN 26"/>
    <property type="match status" value="1"/>
</dbReference>
<feature type="region of interest" description="Disordered" evidence="6">
    <location>
        <begin position="98"/>
        <end position="242"/>
    </location>
</feature>
<dbReference type="GO" id="GO:0034605">
    <property type="term" value="P:cellular response to heat"/>
    <property type="evidence" value="ECO:0000318"/>
    <property type="project" value="GO_Central"/>
</dbReference>
<keyword evidence="2" id="KW-0472">Membrane</keyword>
<evidence type="ECO:0000256" key="1">
    <source>
        <dbReference type="ARBA" id="ARBA00004162"/>
    </source>
</evidence>
<keyword evidence="3" id="KW-0611">Plant defense</keyword>
<dbReference type="EMBL" id="CM000881">
    <property type="protein sequence ID" value="KQK08480.1"/>
    <property type="molecule type" value="Genomic_DNA"/>
</dbReference>
<proteinExistence type="inferred from homology"/>
<dbReference type="CDD" id="cd06464">
    <property type="entry name" value="ACD_sHsps-like"/>
    <property type="match status" value="1"/>
</dbReference>
<feature type="compositionally biased region" description="Basic and acidic residues" evidence="6">
    <location>
        <begin position="202"/>
        <end position="222"/>
    </location>
</feature>
<dbReference type="eggNOG" id="KOG0710">
    <property type="taxonomic scope" value="Eukaryota"/>
</dbReference>
<protein>
    <recommendedName>
        <fullName evidence="7">SHSP domain-containing protein</fullName>
    </recommendedName>
</protein>
<feature type="compositionally biased region" description="Basic and acidic residues" evidence="6">
    <location>
        <begin position="229"/>
        <end position="242"/>
    </location>
</feature>
<comment type="similarity">
    <text evidence="4 5">Belongs to the small heat shock protein (HSP20) family.</text>
</comment>
<evidence type="ECO:0000256" key="2">
    <source>
        <dbReference type="ARBA" id="ARBA00022475"/>
    </source>
</evidence>
<dbReference type="PROSITE" id="PS01031">
    <property type="entry name" value="SHSP"/>
    <property type="match status" value="1"/>
</dbReference>
<dbReference type="KEGG" id="bdi:100844872"/>
<evidence type="ECO:0000313" key="10">
    <source>
        <dbReference type="Proteomes" id="UP000008810"/>
    </source>
</evidence>
<dbReference type="PANTHER" id="PTHR43670:SF7">
    <property type="entry name" value="OS01G0588000 PROTEIN"/>
    <property type="match status" value="1"/>
</dbReference>
<dbReference type="GO" id="GO:0005886">
    <property type="term" value="C:plasma membrane"/>
    <property type="evidence" value="ECO:0007669"/>
    <property type="project" value="UniProtKB-SubCell"/>
</dbReference>
<reference evidence="9" key="3">
    <citation type="submission" date="2018-08" db="UniProtKB">
        <authorList>
            <consortium name="EnsemblPlants"/>
        </authorList>
    </citation>
    <scope>IDENTIFICATION</scope>
    <source>
        <strain evidence="9">cv. Bd21</strain>
    </source>
</reference>
<dbReference type="Gramene" id="KQK08480">
    <property type="protein sequence ID" value="KQK08480"/>
    <property type="gene ID" value="BRADI_2g42130v3"/>
</dbReference>
<dbReference type="OrthoDB" id="1431247at2759"/>
<dbReference type="Gene3D" id="2.60.40.790">
    <property type="match status" value="1"/>
</dbReference>
<dbReference type="GO" id="GO:0006952">
    <property type="term" value="P:defense response"/>
    <property type="evidence" value="ECO:0007669"/>
    <property type="project" value="UniProtKB-KW"/>
</dbReference>
<evidence type="ECO:0000256" key="3">
    <source>
        <dbReference type="ARBA" id="ARBA00022821"/>
    </source>
</evidence>
<dbReference type="RefSeq" id="XP_003566822.1">
    <property type="nucleotide sequence ID" value="XM_003566774.4"/>
</dbReference>
<dbReference type="HOGENOM" id="CLU_064389_1_0_1"/>
<evidence type="ECO:0000313" key="8">
    <source>
        <dbReference type="EMBL" id="KQK08480.1"/>
    </source>
</evidence>
<dbReference type="GeneID" id="100844872"/>
<organism evidence="8">
    <name type="scientific">Brachypodium distachyon</name>
    <name type="common">Purple false brome</name>
    <name type="synonym">Trachynia distachya</name>
    <dbReference type="NCBI Taxonomy" id="15368"/>
    <lineage>
        <taxon>Eukaryota</taxon>
        <taxon>Viridiplantae</taxon>
        <taxon>Streptophyta</taxon>
        <taxon>Embryophyta</taxon>
        <taxon>Tracheophyta</taxon>
        <taxon>Spermatophyta</taxon>
        <taxon>Magnoliopsida</taxon>
        <taxon>Liliopsida</taxon>
        <taxon>Poales</taxon>
        <taxon>Poaceae</taxon>
        <taxon>BOP clade</taxon>
        <taxon>Pooideae</taxon>
        <taxon>Stipodae</taxon>
        <taxon>Brachypodieae</taxon>
        <taxon>Brachypodium</taxon>
    </lineage>
</organism>
<evidence type="ECO:0000313" key="9">
    <source>
        <dbReference type="EnsemblPlants" id="KQK08480"/>
    </source>
</evidence>
<dbReference type="OMA" id="GFAQHEV"/>
<comment type="subcellular location">
    <subcellularLocation>
        <location evidence="1">Cell membrane</location>
        <topology evidence="1">Single-pass membrane protein</topology>
    </subcellularLocation>
</comment>
<dbReference type="InterPro" id="IPR008978">
    <property type="entry name" value="HSP20-like_chaperone"/>
</dbReference>
<dbReference type="SUPFAM" id="SSF49764">
    <property type="entry name" value="HSP20-like chaperones"/>
    <property type="match status" value="1"/>
</dbReference>
<dbReference type="Pfam" id="PF00011">
    <property type="entry name" value="HSP20"/>
    <property type="match status" value="1"/>
</dbReference>
<evidence type="ECO:0000256" key="4">
    <source>
        <dbReference type="PROSITE-ProRule" id="PRU00285"/>
    </source>
</evidence>
<gene>
    <name evidence="9" type="primary">LOC100844872</name>
    <name evidence="8" type="ORF">BRADI_2g42130v3</name>
</gene>
<keyword evidence="10" id="KW-1185">Reference proteome</keyword>
<accession>I1HNY7</accession>
<dbReference type="EnsemblPlants" id="KQK08480">
    <property type="protein sequence ID" value="KQK08480"/>
    <property type="gene ID" value="BRADI_2g42130v3"/>
</dbReference>
<feature type="compositionally biased region" description="Pro residues" evidence="6">
    <location>
        <begin position="98"/>
        <end position="111"/>
    </location>
</feature>
<keyword evidence="2" id="KW-1003">Cell membrane</keyword>
<dbReference type="AlphaFoldDB" id="I1HNY7"/>
<feature type="compositionally biased region" description="Basic and acidic residues" evidence="6">
    <location>
        <begin position="130"/>
        <end position="146"/>
    </location>
</feature>
<dbReference type="FunCoup" id="I1HNY7">
    <property type="interactions" value="24"/>
</dbReference>
<dbReference type="Proteomes" id="UP000008810">
    <property type="component" value="Chromosome 2"/>
</dbReference>
<feature type="domain" description="SHSP" evidence="7">
    <location>
        <begin position="13"/>
        <end position="113"/>
    </location>
</feature>
<evidence type="ECO:0000259" key="7">
    <source>
        <dbReference type="PROSITE" id="PS01031"/>
    </source>
</evidence>
<evidence type="ECO:0000256" key="5">
    <source>
        <dbReference type="RuleBase" id="RU003616"/>
    </source>
</evidence>
<name>I1HNY7_BRADI</name>
<sequence length="283" mass="30704">MASKQGSSAAKATAVADIDPTYEWVDGDGIYLLRLNLPGFKKEDFRVHVDPAGRLTIQGHGAGGATRIHKVFQLPSTSDLDGITGRYDGSVLVLTVPKLPPPAVPSPPPPQEQNKQGGQDPAGKAATEQPKSRISREAERLIEAARARLPRTRQAKEQSTAERSEMPTAAKEAEEEKKEEPKPKPKPKPKAEAPSENAKGAAADEHRANVGREAERGIEASRARLQAAAERETTERQEKKGRCWKEEGFKWADAIGNNKEVIATAVAAFTLGVFVSHRLFARN</sequence>
<reference evidence="8 9" key="1">
    <citation type="journal article" date="2010" name="Nature">
        <title>Genome sequencing and analysis of the model grass Brachypodium distachyon.</title>
        <authorList>
            <consortium name="International Brachypodium Initiative"/>
        </authorList>
    </citation>
    <scope>NUCLEOTIDE SEQUENCE [LARGE SCALE GENOMIC DNA]</scope>
    <source>
        <strain evidence="8 9">Bd21</strain>
    </source>
</reference>